<dbReference type="GO" id="GO:0003700">
    <property type="term" value="F:DNA-binding transcription factor activity"/>
    <property type="evidence" value="ECO:0007669"/>
    <property type="project" value="InterPro"/>
</dbReference>
<dbReference type="SMART" id="SM00342">
    <property type="entry name" value="HTH_ARAC"/>
    <property type="match status" value="1"/>
</dbReference>
<reference evidence="5" key="1">
    <citation type="submission" date="2021-05" db="EMBL/GenBank/DDBJ databases">
        <authorList>
            <person name="Arsene-Ploetze F."/>
        </authorList>
    </citation>
    <scope>NUCLEOTIDE SEQUENCE</scope>
    <source>
        <strain evidence="5">DSM 42138</strain>
    </source>
</reference>
<sequence length="340" mass="37339">MPDASEKNPRALMSLSNSALSAGDRFAWYSDLVRENIAPFSLASAYAGDFGAHVLAADLGVAHVAAFSFAPLSATRTPRHIRSGDPETYQLALIQGSPMRVSQRRSDAAVETGSLVFIDTSHPLDADFPDMGRSNRVTMLRLPKSSFPLPAECADRMLSRRLSAHAVTGRLLCHYLNTVLDETAELSWAESYRLGTIAVDLAAAFLSGHLDAQHLLPAETRRRVLLTRIGAFIDRNLGDPELTPVGIAEHHHISVRSLHQLFRAEPETVAATIRRRRLERCRADLADPRLSGQPIGALAARWGFLAPAEFSRAFRASYGMSPRQFRYESGRFGRLAPGDK</sequence>
<dbReference type="InterPro" id="IPR035418">
    <property type="entry name" value="AraC-bd_2"/>
</dbReference>
<dbReference type="SUPFAM" id="SSF46689">
    <property type="entry name" value="Homeodomain-like"/>
    <property type="match status" value="1"/>
</dbReference>
<dbReference type="AlphaFoldDB" id="A0A9W4E851"/>
<evidence type="ECO:0000259" key="4">
    <source>
        <dbReference type="PROSITE" id="PS01124"/>
    </source>
</evidence>
<feature type="domain" description="HTH araC/xylS-type" evidence="4">
    <location>
        <begin position="227"/>
        <end position="328"/>
    </location>
</feature>
<name>A0A9W4E851_9ACTN</name>
<evidence type="ECO:0000256" key="2">
    <source>
        <dbReference type="ARBA" id="ARBA00023125"/>
    </source>
</evidence>
<protein>
    <submittedName>
        <fullName evidence="5">Transcriptional regulator, AraC family</fullName>
    </submittedName>
</protein>
<evidence type="ECO:0000256" key="1">
    <source>
        <dbReference type="ARBA" id="ARBA00023015"/>
    </source>
</evidence>
<dbReference type="InterPro" id="IPR050204">
    <property type="entry name" value="AraC_XylS_family_regulators"/>
</dbReference>
<dbReference type="Pfam" id="PF12833">
    <property type="entry name" value="HTH_18"/>
    <property type="match status" value="1"/>
</dbReference>
<keyword evidence="3" id="KW-0804">Transcription</keyword>
<evidence type="ECO:0000313" key="6">
    <source>
        <dbReference type="Proteomes" id="UP001152519"/>
    </source>
</evidence>
<dbReference type="InterPro" id="IPR009057">
    <property type="entry name" value="Homeodomain-like_sf"/>
</dbReference>
<evidence type="ECO:0000313" key="5">
    <source>
        <dbReference type="EMBL" id="CAG6395034.1"/>
    </source>
</evidence>
<dbReference type="EMBL" id="CAJSLV010000059">
    <property type="protein sequence ID" value="CAG6395034.1"/>
    <property type="molecule type" value="Genomic_DNA"/>
</dbReference>
<dbReference type="PANTHER" id="PTHR46796">
    <property type="entry name" value="HTH-TYPE TRANSCRIPTIONAL ACTIVATOR RHAS-RELATED"/>
    <property type="match status" value="1"/>
</dbReference>
<keyword evidence="1" id="KW-0805">Transcription regulation</keyword>
<proteinExistence type="predicted"/>
<organism evidence="5 6">
    <name type="scientific">Actinacidiphila cocklensis</name>
    <dbReference type="NCBI Taxonomy" id="887465"/>
    <lineage>
        <taxon>Bacteria</taxon>
        <taxon>Bacillati</taxon>
        <taxon>Actinomycetota</taxon>
        <taxon>Actinomycetes</taxon>
        <taxon>Kitasatosporales</taxon>
        <taxon>Streptomycetaceae</taxon>
        <taxon>Actinacidiphila</taxon>
    </lineage>
</organism>
<dbReference type="PROSITE" id="PS01124">
    <property type="entry name" value="HTH_ARAC_FAMILY_2"/>
    <property type="match status" value="1"/>
</dbReference>
<dbReference type="Gene3D" id="1.10.10.60">
    <property type="entry name" value="Homeodomain-like"/>
    <property type="match status" value="1"/>
</dbReference>
<dbReference type="Proteomes" id="UP001152519">
    <property type="component" value="Unassembled WGS sequence"/>
</dbReference>
<dbReference type="PANTHER" id="PTHR46796:SF6">
    <property type="entry name" value="ARAC SUBFAMILY"/>
    <property type="match status" value="1"/>
</dbReference>
<dbReference type="InterPro" id="IPR018060">
    <property type="entry name" value="HTH_AraC"/>
</dbReference>
<comment type="caution">
    <text evidence="5">The sequence shown here is derived from an EMBL/GenBank/DDBJ whole genome shotgun (WGS) entry which is preliminary data.</text>
</comment>
<accession>A0A9W4E851</accession>
<gene>
    <name evidence="5" type="ORF">SCOCK_30267</name>
</gene>
<dbReference type="GO" id="GO:0043565">
    <property type="term" value="F:sequence-specific DNA binding"/>
    <property type="evidence" value="ECO:0007669"/>
    <property type="project" value="InterPro"/>
</dbReference>
<dbReference type="Pfam" id="PF14525">
    <property type="entry name" value="AraC_binding_2"/>
    <property type="match status" value="1"/>
</dbReference>
<keyword evidence="6" id="KW-1185">Reference proteome</keyword>
<evidence type="ECO:0000256" key="3">
    <source>
        <dbReference type="ARBA" id="ARBA00023163"/>
    </source>
</evidence>
<keyword evidence="2" id="KW-0238">DNA-binding</keyword>